<evidence type="ECO:0000259" key="1">
    <source>
        <dbReference type="SMART" id="SM01321"/>
    </source>
</evidence>
<dbReference type="GO" id="GO:0043565">
    <property type="term" value="F:sequence-specific DNA binding"/>
    <property type="evidence" value="ECO:0007669"/>
    <property type="project" value="TreeGrafter"/>
</dbReference>
<accession>A0A5B7X017</accession>
<evidence type="ECO:0000313" key="2">
    <source>
        <dbReference type="EMBL" id="QCY68934.1"/>
    </source>
</evidence>
<keyword evidence="3" id="KW-1185">Reference proteome</keyword>
<dbReference type="OrthoDB" id="9794403at2"/>
<dbReference type="AlphaFoldDB" id="A0A5B7X017"/>
<dbReference type="InterPro" id="IPR002686">
    <property type="entry name" value="Transposase_17"/>
</dbReference>
<protein>
    <recommendedName>
        <fullName evidence="1">Transposase IS200-like domain-containing protein</fullName>
    </recommendedName>
</protein>
<dbReference type="PANTHER" id="PTHR36966:SF1">
    <property type="entry name" value="REP-ASSOCIATED TYROSINE TRANSPOSASE"/>
    <property type="match status" value="1"/>
</dbReference>
<organism evidence="2 3">
    <name type="scientific">Antarcticibacterium flavum</name>
    <dbReference type="NCBI Taxonomy" id="2058175"/>
    <lineage>
        <taxon>Bacteria</taxon>
        <taxon>Pseudomonadati</taxon>
        <taxon>Bacteroidota</taxon>
        <taxon>Flavobacteriia</taxon>
        <taxon>Flavobacteriales</taxon>
        <taxon>Flavobacteriaceae</taxon>
        <taxon>Antarcticibacterium</taxon>
    </lineage>
</organism>
<proteinExistence type="predicted"/>
<dbReference type="Proteomes" id="UP000309016">
    <property type="component" value="Chromosome"/>
</dbReference>
<dbReference type="GO" id="GO:0004803">
    <property type="term" value="F:transposase activity"/>
    <property type="evidence" value="ECO:0007669"/>
    <property type="project" value="InterPro"/>
</dbReference>
<dbReference type="SMART" id="SM01321">
    <property type="entry name" value="Y1_Tnp"/>
    <property type="match status" value="1"/>
</dbReference>
<dbReference type="SUPFAM" id="SSF143422">
    <property type="entry name" value="Transposase IS200-like"/>
    <property type="match status" value="1"/>
</dbReference>
<feature type="domain" description="Transposase IS200-like" evidence="1">
    <location>
        <begin position="22"/>
        <end position="190"/>
    </location>
</feature>
<dbReference type="InterPro" id="IPR052715">
    <property type="entry name" value="RAYT_transposase"/>
</dbReference>
<sequence>MSSKFRNKYRNESSRLPNWDYASNAAYFITICTKDRDCYFWEIKNGEMIMNDVGQIANECWLAIPEYFPFAKLGNHVIMPNHVHGIVIIDKPNIKGNDERNVGTRLIASLPPKPMKHIKTDADKPNGGITGNYNPMLHDNLSKIIRWYKGRTSFETRKINPEFAWQSRFHDHIIRNDESFQRISNYIKNNPSKWKEDVFF</sequence>
<dbReference type="InterPro" id="IPR036515">
    <property type="entry name" value="Transposase_17_sf"/>
</dbReference>
<reference evidence="2 3" key="1">
    <citation type="submission" date="2019-06" db="EMBL/GenBank/DDBJ databases">
        <title>Complete genome sequence of Antarcticibacterium flavum KCTC 52984T from an Antarctic marine sediment.</title>
        <authorList>
            <person name="Lee Y.M."/>
            <person name="Shin S.C."/>
        </authorList>
    </citation>
    <scope>NUCLEOTIDE SEQUENCE [LARGE SCALE GENOMIC DNA]</scope>
    <source>
        <strain evidence="2 3">KCTC 52984</strain>
    </source>
</reference>
<evidence type="ECO:0000313" key="3">
    <source>
        <dbReference type="Proteomes" id="UP000309016"/>
    </source>
</evidence>
<dbReference type="PANTHER" id="PTHR36966">
    <property type="entry name" value="REP-ASSOCIATED TYROSINE TRANSPOSASE"/>
    <property type="match status" value="1"/>
</dbReference>
<name>A0A5B7X017_9FLAO</name>
<dbReference type="Gene3D" id="3.30.70.1290">
    <property type="entry name" value="Transposase IS200-like"/>
    <property type="match status" value="1"/>
</dbReference>
<dbReference type="GO" id="GO:0006313">
    <property type="term" value="P:DNA transposition"/>
    <property type="evidence" value="ECO:0007669"/>
    <property type="project" value="InterPro"/>
</dbReference>
<dbReference type="KEGG" id="afla:FHG64_05680"/>
<dbReference type="EMBL" id="CP040812">
    <property type="protein sequence ID" value="QCY68934.1"/>
    <property type="molecule type" value="Genomic_DNA"/>
</dbReference>
<gene>
    <name evidence="2" type="ORF">FHG64_05680</name>
</gene>